<protein>
    <submittedName>
        <fullName evidence="1">Uncharacterized protein</fullName>
    </submittedName>
</protein>
<evidence type="ECO:0000313" key="2">
    <source>
        <dbReference type="Proteomes" id="UP001570511"/>
    </source>
</evidence>
<dbReference type="RefSeq" id="WP_372387275.1">
    <property type="nucleotide sequence ID" value="NZ_JBGNYA010000001.1"/>
</dbReference>
<comment type="caution">
    <text evidence="1">The sequence shown here is derived from an EMBL/GenBank/DDBJ whole genome shotgun (WGS) entry which is preliminary data.</text>
</comment>
<dbReference type="Proteomes" id="UP001570511">
    <property type="component" value="Unassembled WGS sequence"/>
</dbReference>
<reference evidence="1 2" key="1">
    <citation type="submission" date="2024-08" db="EMBL/GenBank/DDBJ databases">
        <title>Halobellus sp. MBLA0158 whole genome sequence.</title>
        <authorList>
            <person name="Hwang C.Y."/>
            <person name="Cho E.-S."/>
            <person name="Seo M.-J."/>
        </authorList>
    </citation>
    <scope>NUCLEOTIDE SEQUENCE [LARGE SCALE GENOMIC DNA]</scope>
    <source>
        <strain evidence="1 2">MBLA0158</strain>
    </source>
</reference>
<evidence type="ECO:0000313" key="1">
    <source>
        <dbReference type="EMBL" id="MFA1610046.1"/>
    </source>
</evidence>
<proteinExistence type="predicted"/>
<organism evidence="1 2">
    <name type="scientific">Halobellus rubicundus</name>
    <dbReference type="NCBI Taxonomy" id="2996466"/>
    <lineage>
        <taxon>Archaea</taxon>
        <taxon>Methanobacteriati</taxon>
        <taxon>Methanobacteriota</taxon>
        <taxon>Stenosarchaea group</taxon>
        <taxon>Halobacteria</taxon>
        <taxon>Halobacteriales</taxon>
        <taxon>Haloferacaceae</taxon>
        <taxon>Halobellus</taxon>
    </lineage>
</organism>
<gene>
    <name evidence="1" type="ORF">OS889_03370</name>
</gene>
<sequence length="138" mass="15887">MTEDTDLSEDVFPDSKYSIQVPTMPGIRTVWDVVIEKHGEELVGSLREILPDHTGSDQDLLYRYEVAEEFLKYNREDVTIRGGKEKSQAKLEKAIQTVSDSNDVGYETVRQACVRPYSDSNRNQKLRDDFERLAEEVI</sequence>
<accession>A0ABD5MDC9</accession>
<dbReference type="EMBL" id="JBGNYA010000001">
    <property type="protein sequence ID" value="MFA1610046.1"/>
    <property type="molecule type" value="Genomic_DNA"/>
</dbReference>
<keyword evidence="2" id="KW-1185">Reference proteome</keyword>
<dbReference type="AlphaFoldDB" id="A0ABD5MDC9"/>
<name>A0ABD5MDC9_9EURY</name>